<evidence type="ECO:0008006" key="3">
    <source>
        <dbReference type="Google" id="ProtNLM"/>
    </source>
</evidence>
<organism evidence="1 2">
    <name type="scientific">Kryptolebias marmoratus</name>
    <name type="common">Mangrove killifish</name>
    <name type="synonym">Rivulus marmoratus</name>
    <dbReference type="NCBI Taxonomy" id="37003"/>
    <lineage>
        <taxon>Eukaryota</taxon>
        <taxon>Metazoa</taxon>
        <taxon>Chordata</taxon>
        <taxon>Craniata</taxon>
        <taxon>Vertebrata</taxon>
        <taxon>Euteleostomi</taxon>
        <taxon>Actinopterygii</taxon>
        <taxon>Neopterygii</taxon>
        <taxon>Teleostei</taxon>
        <taxon>Neoteleostei</taxon>
        <taxon>Acanthomorphata</taxon>
        <taxon>Ovalentaria</taxon>
        <taxon>Atherinomorphae</taxon>
        <taxon>Cyprinodontiformes</taxon>
        <taxon>Rivulidae</taxon>
        <taxon>Kryptolebias</taxon>
    </lineage>
</organism>
<dbReference type="STRING" id="37003.ENSKMAP00000004054"/>
<dbReference type="AlphaFoldDB" id="A0A3Q3A010"/>
<dbReference type="GeneTree" id="ENSGT00940000172009"/>
<dbReference type="OMA" id="DVMIGEF"/>
<evidence type="ECO:0000313" key="2">
    <source>
        <dbReference type="Proteomes" id="UP000264800"/>
    </source>
</evidence>
<sequence>MDGKSVLSAEYQEKLRQFKIKTRIDNEKYLRAHPEVDVMIGEFLRFCPPADIRQFAAGESRAQTH</sequence>
<evidence type="ECO:0000313" key="1">
    <source>
        <dbReference type="Ensembl" id="ENSKMAP00000004054.1"/>
    </source>
</evidence>
<reference evidence="1" key="1">
    <citation type="submission" date="2025-08" db="UniProtKB">
        <authorList>
            <consortium name="Ensembl"/>
        </authorList>
    </citation>
    <scope>IDENTIFICATION</scope>
</reference>
<dbReference type="Proteomes" id="UP000264800">
    <property type="component" value="Unplaced"/>
</dbReference>
<name>A0A3Q3A010_KRYMA</name>
<reference evidence="1" key="2">
    <citation type="submission" date="2025-09" db="UniProtKB">
        <authorList>
            <consortium name="Ensembl"/>
        </authorList>
    </citation>
    <scope>IDENTIFICATION</scope>
</reference>
<protein>
    <recommendedName>
        <fullName evidence="3">RIIa domain-containing protein</fullName>
    </recommendedName>
</protein>
<accession>A0A3Q3A010</accession>
<proteinExistence type="predicted"/>
<keyword evidence="2" id="KW-1185">Reference proteome</keyword>
<dbReference type="Ensembl" id="ENSKMAT00000004132.1">
    <property type="protein sequence ID" value="ENSKMAP00000004054.1"/>
    <property type="gene ID" value="ENSKMAG00000003075.1"/>
</dbReference>